<evidence type="ECO:0000256" key="2">
    <source>
        <dbReference type="ARBA" id="ARBA00022898"/>
    </source>
</evidence>
<feature type="domain" description="Orn/DAP/Arg decarboxylase 2 N-terminal" evidence="3">
    <location>
        <begin position="29"/>
        <end position="274"/>
    </location>
</feature>
<sequence length="394" mass="43084">MTDPLTTALTTRAPHDAPVCRYGYDLDALREHVAGVVATLPERCRMFYAMKANSAAPILRTLAPLVAGFEVASGGEVAKARATGDDVPILFGGPVKTDSEIADALRAKVTRFHVESLLELHRIDAVAAAHGVTAEVLLRVNLAGPFPAATLAMAGRPTQFGIDESVLADAVATVRSLPYVRLVGFHLHSLSNNLSADAHLELVRLYRDTVTAWENRFDVRCEVLNVGGGIGVDYANLDSRFDWSRFVEGLDKLVTTFPEHWREIDFECGRYLVAACGRYAVEVMDVKRNHGVDYVLVRGGTHHFRLPVSWQHSHPFTVVPVDAWPRGLPRPATDGPITVVGELCTPKDVLARDVPVRARAGDVLVFSHAGAYGWEISHHDFLSHPHPEQVFLGS</sequence>
<dbReference type="PANTHER" id="PTHR43727">
    <property type="entry name" value="DIAMINOPIMELATE DECARBOXYLASE"/>
    <property type="match status" value="1"/>
</dbReference>
<protein>
    <submittedName>
        <fullName evidence="4">Type III PLP-dependent enzyme</fullName>
    </submittedName>
</protein>
<evidence type="ECO:0000313" key="5">
    <source>
        <dbReference type="Proteomes" id="UP001596337"/>
    </source>
</evidence>
<organism evidence="4 5">
    <name type="scientific">Haloechinothrix salitolerans</name>
    <dbReference type="NCBI Taxonomy" id="926830"/>
    <lineage>
        <taxon>Bacteria</taxon>
        <taxon>Bacillati</taxon>
        <taxon>Actinomycetota</taxon>
        <taxon>Actinomycetes</taxon>
        <taxon>Pseudonocardiales</taxon>
        <taxon>Pseudonocardiaceae</taxon>
        <taxon>Haloechinothrix</taxon>
    </lineage>
</organism>
<dbReference type="SUPFAM" id="SSF50621">
    <property type="entry name" value="Alanine racemase C-terminal domain-like"/>
    <property type="match status" value="1"/>
</dbReference>
<dbReference type="InterPro" id="IPR002433">
    <property type="entry name" value="Orn_de-COase"/>
</dbReference>
<dbReference type="InterPro" id="IPR009006">
    <property type="entry name" value="Ala_racemase/Decarboxylase_C"/>
</dbReference>
<dbReference type="CDD" id="cd06843">
    <property type="entry name" value="PLPDE_III_PvsE_like"/>
    <property type="match status" value="1"/>
</dbReference>
<dbReference type="PRINTS" id="PR01182">
    <property type="entry name" value="ORNDCRBXLASE"/>
</dbReference>
<reference evidence="5" key="1">
    <citation type="journal article" date="2019" name="Int. J. Syst. Evol. Microbiol.">
        <title>The Global Catalogue of Microorganisms (GCM) 10K type strain sequencing project: providing services to taxonomists for standard genome sequencing and annotation.</title>
        <authorList>
            <consortium name="The Broad Institute Genomics Platform"/>
            <consortium name="The Broad Institute Genome Sequencing Center for Infectious Disease"/>
            <person name="Wu L."/>
            <person name="Ma J."/>
        </authorList>
    </citation>
    <scope>NUCLEOTIDE SEQUENCE [LARGE SCALE GENOMIC DNA]</scope>
    <source>
        <strain evidence="5">KCTC 32255</strain>
    </source>
</reference>
<dbReference type="SUPFAM" id="SSF51419">
    <property type="entry name" value="PLP-binding barrel"/>
    <property type="match status" value="1"/>
</dbReference>
<dbReference type="RefSeq" id="WP_345395515.1">
    <property type="nucleotide sequence ID" value="NZ_BAABLA010000024.1"/>
</dbReference>
<comment type="cofactor">
    <cofactor evidence="1">
        <name>pyridoxal 5'-phosphate</name>
        <dbReference type="ChEBI" id="CHEBI:597326"/>
    </cofactor>
</comment>
<dbReference type="Gene3D" id="3.20.20.10">
    <property type="entry name" value="Alanine racemase"/>
    <property type="match status" value="1"/>
</dbReference>
<dbReference type="Pfam" id="PF02784">
    <property type="entry name" value="Orn_Arg_deC_N"/>
    <property type="match status" value="1"/>
</dbReference>
<evidence type="ECO:0000313" key="4">
    <source>
        <dbReference type="EMBL" id="MFC6866471.1"/>
    </source>
</evidence>
<dbReference type="Proteomes" id="UP001596337">
    <property type="component" value="Unassembled WGS sequence"/>
</dbReference>
<accession>A0ABW2BTV9</accession>
<name>A0ABW2BTV9_9PSEU</name>
<evidence type="ECO:0000259" key="3">
    <source>
        <dbReference type="Pfam" id="PF02784"/>
    </source>
</evidence>
<dbReference type="PRINTS" id="PR01179">
    <property type="entry name" value="ODADCRBXLASE"/>
</dbReference>
<keyword evidence="2" id="KW-0663">Pyridoxal phosphate</keyword>
<dbReference type="InterPro" id="IPR029066">
    <property type="entry name" value="PLP-binding_barrel"/>
</dbReference>
<dbReference type="InterPro" id="IPR022644">
    <property type="entry name" value="De-COase2_N"/>
</dbReference>
<dbReference type="Gene3D" id="2.40.37.10">
    <property type="entry name" value="Lyase, Ornithine Decarboxylase, Chain A, domain 1"/>
    <property type="match status" value="1"/>
</dbReference>
<evidence type="ECO:0000256" key="1">
    <source>
        <dbReference type="ARBA" id="ARBA00001933"/>
    </source>
</evidence>
<gene>
    <name evidence="4" type="ORF">ACFQGD_04880</name>
</gene>
<dbReference type="PANTHER" id="PTHR43727:SF2">
    <property type="entry name" value="GROUP IV DECARBOXYLASE"/>
    <property type="match status" value="1"/>
</dbReference>
<keyword evidence="5" id="KW-1185">Reference proteome</keyword>
<dbReference type="EMBL" id="JBHSXX010000001">
    <property type="protein sequence ID" value="MFC6866471.1"/>
    <property type="molecule type" value="Genomic_DNA"/>
</dbReference>
<proteinExistence type="predicted"/>
<comment type="caution">
    <text evidence="4">The sequence shown here is derived from an EMBL/GenBank/DDBJ whole genome shotgun (WGS) entry which is preliminary data.</text>
</comment>
<dbReference type="InterPro" id="IPR000183">
    <property type="entry name" value="Orn/DAP/Arg_de-COase"/>
</dbReference>